<dbReference type="OrthoDB" id="5825003at2759"/>
<sequence length="67" mass="7450">MIETIARLVTIISLVMLAKGVRLAWKIWHVSQTTVDPEELQNNPIKVLSQTLQKDFLGSLADSGLAF</sequence>
<organism evidence="1 2">
    <name type="scientific">Oesophagostomum dentatum</name>
    <name type="common">Nodular worm</name>
    <dbReference type="NCBI Taxonomy" id="61180"/>
    <lineage>
        <taxon>Eukaryota</taxon>
        <taxon>Metazoa</taxon>
        <taxon>Ecdysozoa</taxon>
        <taxon>Nematoda</taxon>
        <taxon>Chromadorea</taxon>
        <taxon>Rhabditida</taxon>
        <taxon>Rhabditina</taxon>
        <taxon>Rhabditomorpha</taxon>
        <taxon>Strongyloidea</taxon>
        <taxon>Strongylidae</taxon>
        <taxon>Oesophagostomum</taxon>
    </lineage>
</organism>
<gene>
    <name evidence="1" type="ORF">OESDEN_09754</name>
</gene>
<dbReference type="Proteomes" id="UP000053660">
    <property type="component" value="Unassembled WGS sequence"/>
</dbReference>
<evidence type="ECO:0000313" key="1">
    <source>
        <dbReference type="EMBL" id="KHJ90403.1"/>
    </source>
</evidence>
<evidence type="ECO:0000313" key="2">
    <source>
        <dbReference type="Proteomes" id="UP000053660"/>
    </source>
</evidence>
<accession>A0A0B1SYL6</accession>
<protein>
    <submittedName>
        <fullName evidence="1">Uncharacterized protein</fullName>
    </submittedName>
</protein>
<keyword evidence="2" id="KW-1185">Reference proteome</keyword>
<reference evidence="1 2" key="1">
    <citation type="submission" date="2014-03" db="EMBL/GenBank/DDBJ databases">
        <title>Draft genome of the hookworm Oesophagostomum dentatum.</title>
        <authorList>
            <person name="Mitreva M."/>
        </authorList>
    </citation>
    <scope>NUCLEOTIDE SEQUENCE [LARGE SCALE GENOMIC DNA]</scope>
    <source>
        <strain evidence="1 2">OD-Hann</strain>
    </source>
</reference>
<proteinExistence type="predicted"/>
<dbReference type="AlphaFoldDB" id="A0A0B1SYL6"/>
<dbReference type="EMBL" id="KN553044">
    <property type="protein sequence ID" value="KHJ90403.1"/>
    <property type="molecule type" value="Genomic_DNA"/>
</dbReference>
<name>A0A0B1SYL6_OESDE</name>